<evidence type="ECO:0000313" key="1">
    <source>
        <dbReference type="EMBL" id="XAO76049.1"/>
    </source>
</evidence>
<reference evidence="1 2" key="1">
    <citation type="submission" date="2024-04" db="EMBL/GenBank/DDBJ databases">
        <title>Genome sequencing and assembly of rice foliar adapted Chryseobacterium endophyticum OsEnb-ALM-A6.</title>
        <authorList>
            <person name="Kumar S."/>
            <person name="Javed M."/>
            <person name="Chouhan V."/>
            <person name="Charishma K."/>
            <person name="Patel A."/>
            <person name="Kumar M."/>
            <person name="Sahu K.P."/>
            <person name="Kumar A."/>
        </authorList>
    </citation>
    <scope>NUCLEOTIDE SEQUENCE [LARGE SCALE GENOMIC DNA]</scope>
    <source>
        <strain evidence="1 2">OsEnb-ALM-A6</strain>
    </source>
</reference>
<keyword evidence="2" id="KW-1185">Reference proteome</keyword>
<dbReference type="Proteomes" id="UP001463665">
    <property type="component" value="Chromosome"/>
</dbReference>
<name>A0AAU6WTZ9_9FLAO</name>
<evidence type="ECO:0000313" key="2">
    <source>
        <dbReference type="Proteomes" id="UP001463665"/>
    </source>
</evidence>
<protein>
    <submittedName>
        <fullName evidence="1">Uncharacterized protein</fullName>
    </submittedName>
</protein>
<accession>A0AAU6WTZ9</accession>
<dbReference type="AlphaFoldDB" id="A0AAU6WTZ9"/>
<sequence>MWKNEINLVHATCFQDIWSADIDSISKRNRYDLINQLTTKDVIQ</sequence>
<proteinExistence type="predicted"/>
<dbReference type="RefSeq" id="WP_345767523.1">
    <property type="nucleotide sequence ID" value="NZ_CP154834.1"/>
</dbReference>
<dbReference type="EMBL" id="CP154834">
    <property type="protein sequence ID" value="XAO76049.1"/>
    <property type="molecule type" value="Genomic_DNA"/>
</dbReference>
<gene>
    <name evidence="1" type="ORF">AAFP95_09715</name>
</gene>
<organism evidence="1 2">
    <name type="scientific">Chryseobacterium endophyticum</name>
    <dbReference type="NCBI Taxonomy" id="1854762"/>
    <lineage>
        <taxon>Bacteria</taxon>
        <taxon>Pseudomonadati</taxon>
        <taxon>Bacteroidota</taxon>
        <taxon>Flavobacteriia</taxon>
        <taxon>Flavobacteriales</taxon>
        <taxon>Weeksellaceae</taxon>
        <taxon>Chryseobacterium group</taxon>
        <taxon>Chryseobacterium</taxon>
    </lineage>
</organism>